<dbReference type="CDD" id="cd01823">
    <property type="entry name" value="SEST_like"/>
    <property type="match status" value="1"/>
</dbReference>
<feature type="chain" id="PRO_5014347329" description="SGNH hydrolase" evidence="1">
    <location>
        <begin position="24"/>
        <end position="403"/>
    </location>
</feature>
<dbReference type="InterPro" id="IPR036514">
    <property type="entry name" value="SGNH_hydro_sf"/>
</dbReference>
<dbReference type="SUPFAM" id="SSF52266">
    <property type="entry name" value="SGNH hydrolase"/>
    <property type="match status" value="1"/>
</dbReference>
<dbReference type="AlphaFoldDB" id="A0A2J6QUK6"/>
<dbReference type="PANTHER" id="PTHR37981">
    <property type="entry name" value="LIPASE 2"/>
    <property type="match status" value="1"/>
</dbReference>
<sequence length="403" mass="44448">MQKLSTLLPVLLASLAHLPTTLSNPLVQTEKLDQRLVQPYFTLSSIGDSWAAGQATIPRDAYGGPGKWTKCFQHARSWEALMASDNSWTNDPIAFKFAACSGSHLVDAVHGKNQISQVGRPDLLTMQMGGNDAGFGKILIACVYIGDVPGSQKDYPNPDGTCFKTITEWEAYIDAPPSAGAGKSFYFDHHLTLQDILGTDLIKNRDDFYLAVIGYGEFFNTKSPDSDWCNDQSFGTLKAPKLSNVLRTKVNALAVKLNAVIAQSTSDLKNDHVKFYDPSSLFENHRFCEPGHTINNQYFLKDVWFWNMSPPEDDPDYAAFSATDAHETAWAQNYIFINGTKASQAQLLGLIDPTGGNPYDSWSGRSFHPKDGGHLASKYSFIAKITPLILKHAKEQPADFPVI</sequence>
<dbReference type="OrthoDB" id="3553653at2759"/>
<dbReference type="EMBL" id="KZ613970">
    <property type="protein sequence ID" value="PMD29941.1"/>
    <property type="molecule type" value="Genomic_DNA"/>
</dbReference>
<dbReference type="STRING" id="1149755.A0A2J6QUK6"/>
<gene>
    <name evidence="2" type="ORF">L207DRAFT_444554</name>
</gene>
<dbReference type="GO" id="GO:0006629">
    <property type="term" value="P:lipid metabolic process"/>
    <property type="evidence" value="ECO:0007669"/>
    <property type="project" value="TreeGrafter"/>
</dbReference>
<organism evidence="2 3">
    <name type="scientific">Hyaloscypha variabilis (strain UAMH 11265 / GT02V1 / F)</name>
    <name type="common">Meliniomyces variabilis</name>
    <dbReference type="NCBI Taxonomy" id="1149755"/>
    <lineage>
        <taxon>Eukaryota</taxon>
        <taxon>Fungi</taxon>
        <taxon>Dikarya</taxon>
        <taxon>Ascomycota</taxon>
        <taxon>Pezizomycotina</taxon>
        <taxon>Leotiomycetes</taxon>
        <taxon>Helotiales</taxon>
        <taxon>Hyaloscyphaceae</taxon>
        <taxon>Hyaloscypha</taxon>
        <taxon>Hyaloscypha variabilis</taxon>
    </lineage>
</organism>
<name>A0A2J6QUK6_HYAVF</name>
<protein>
    <recommendedName>
        <fullName evidence="4">SGNH hydrolase</fullName>
    </recommendedName>
</protein>
<evidence type="ECO:0008006" key="4">
    <source>
        <dbReference type="Google" id="ProtNLM"/>
    </source>
</evidence>
<evidence type="ECO:0000256" key="1">
    <source>
        <dbReference type="SAM" id="SignalP"/>
    </source>
</evidence>
<dbReference type="PANTHER" id="PTHR37981:SF1">
    <property type="entry name" value="SGNH HYDROLASE-TYPE ESTERASE DOMAIN-CONTAINING PROTEIN"/>
    <property type="match status" value="1"/>
</dbReference>
<keyword evidence="3" id="KW-1185">Reference proteome</keyword>
<dbReference type="InterPro" id="IPR037460">
    <property type="entry name" value="SEST-like"/>
</dbReference>
<dbReference type="Proteomes" id="UP000235786">
    <property type="component" value="Unassembled WGS sequence"/>
</dbReference>
<dbReference type="GO" id="GO:0016788">
    <property type="term" value="F:hydrolase activity, acting on ester bonds"/>
    <property type="evidence" value="ECO:0007669"/>
    <property type="project" value="InterPro"/>
</dbReference>
<dbReference type="Gene3D" id="3.40.50.1110">
    <property type="entry name" value="SGNH hydrolase"/>
    <property type="match status" value="1"/>
</dbReference>
<evidence type="ECO:0000313" key="3">
    <source>
        <dbReference type="Proteomes" id="UP000235786"/>
    </source>
</evidence>
<reference evidence="2 3" key="1">
    <citation type="submission" date="2016-04" db="EMBL/GenBank/DDBJ databases">
        <title>A degradative enzymes factory behind the ericoid mycorrhizal symbiosis.</title>
        <authorList>
            <consortium name="DOE Joint Genome Institute"/>
            <person name="Martino E."/>
            <person name="Morin E."/>
            <person name="Grelet G."/>
            <person name="Kuo A."/>
            <person name="Kohler A."/>
            <person name="Daghino S."/>
            <person name="Barry K."/>
            <person name="Choi C."/>
            <person name="Cichocki N."/>
            <person name="Clum A."/>
            <person name="Copeland A."/>
            <person name="Hainaut M."/>
            <person name="Haridas S."/>
            <person name="Labutti K."/>
            <person name="Lindquist E."/>
            <person name="Lipzen A."/>
            <person name="Khouja H.-R."/>
            <person name="Murat C."/>
            <person name="Ohm R."/>
            <person name="Olson A."/>
            <person name="Spatafora J."/>
            <person name="Veneault-Fourrey C."/>
            <person name="Henrissat B."/>
            <person name="Grigoriev I."/>
            <person name="Martin F."/>
            <person name="Perotto S."/>
        </authorList>
    </citation>
    <scope>NUCLEOTIDE SEQUENCE [LARGE SCALE GENOMIC DNA]</scope>
    <source>
        <strain evidence="2 3">F</strain>
    </source>
</reference>
<feature type="signal peptide" evidence="1">
    <location>
        <begin position="1"/>
        <end position="23"/>
    </location>
</feature>
<proteinExistence type="predicted"/>
<evidence type="ECO:0000313" key="2">
    <source>
        <dbReference type="EMBL" id="PMD29941.1"/>
    </source>
</evidence>
<accession>A0A2J6QUK6</accession>
<keyword evidence="1" id="KW-0732">Signal</keyword>